<sequence length="141" mass="16135">MTTKTRKKQRIRNTIKRHKVATTIIAVILVPILLIVFWFAFLGIKYYTFDAIYSPHQEKQFSVTNSTKLIEGVSLYVSSDSPDVTITIRSDDGLSYGSFRGVKKNWRTVVGEHYIVAVKNDTDRWITAHIDYSDDVCSPIC</sequence>
<keyword evidence="3" id="KW-1185">Reference proteome</keyword>
<protein>
    <submittedName>
        <fullName evidence="2">Uncharacterized protein</fullName>
    </submittedName>
</protein>
<feature type="transmembrane region" description="Helical" evidence="1">
    <location>
        <begin position="20"/>
        <end position="41"/>
    </location>
</feature>
<comment type="caution">
    <text evidence="2">The sequence shown here is derived from an EMBL/GenBank/DDBJ whole genome shotgun (WGS) entry which is preliminary data.</text>
</comment>
<dbReference type="RefSeq" id="WP_143242449.1">
    <property type="nucleotide sequence ID" value="NZ_JDUS01000012.1"/>
</dbReference>
<keyword evidence="1" id="KW-0472">Membrane</keyword>
<dbReference type="AlphaFoldDB" id="A0A086ZH33"/>
<name>A0A086ZH33_9BIFI</name>
<reference evidence="2 3" key="1">
    <citation type="submission" date="2014-03" db="EMBL/GenBank/DDBJ databases">
        <title>Genomics of Bifidobacteria.</title>
        <authorList>
            <person name="Ventura M."/>
            <person name="Milani C."/>
            <person name="Lugli G.A."/>
        </authorList>
    </citation>
    <scope>NUCLEOTIDE SEQUENCE [LARGE SCALE GENOMIC DNA]</scope>
    <source>
        <strain evidence="2 3">DSM 22767</strain>
    </source>
</reference>
<dbReference type="STRING" id="1437606.BBOH_0636"/>
<gene>
    <name evidence="2" type="ORF">BBOH_0636</name>
</gene>
<keyword evidence="1" id="KW-0812">Transmembrane</keyword>
<accession>A0A086ZH33</accession>
<keyword evidence="1" id="KW-1133">Transmembrane helix</keyword>
<dbReference type="Proteomes" id="UP000029096">
    <property type="component" value="Unassembled WGS sequence"/>
</dbReference>
<evidence type="ECO:0000313" key="3">
    <source>
        <dbReference type="Proteomes" id="UP000029096"/>
    </source>
</evidence>
<evidence type="ECO:0000313" key="2">
    <source>
        <dbReference type="EMBL" id="KFI45833.1"/>
    </source>
</evidence>
<organism evidence="2 3">
    <name type="scientific">Bifidobacterium bohemicum DSM 22767</name>
    <dbReference type="NCBI Taxonomy" id="1437606"/>
    <lineage>
        <taxon>Bacteria</taxon>
        <taxon>Bacillati</taxon>
        <taxon>Actinomycetota</taxon>
        <taxon>Actinomycetes</taxon>
        <taxon>Bifidobacteriales</taxon>
        <taxon>Bifidobacteriaceae</taxon>
        <taxon>Bifidobacterium</taxon>
    </lineage>
</organism>
<evidence type="ECO:0000256" key="1">
    <source>
        <dbReference type="SAM" id="Phobius"/>
    </source>
</evidence>
<dbReference type="EMBL" id="JGYP01000002">
    <property type="protein sequence ID" value="KFI45833.1"/>
    <property type="molecule type" value="Genomic_DNA"/>
</dbReference>
<proteinExistence type="predicted"/>